<evidence type="ECO:0000313" key="2">
    <source>
        <dbReference type="EMBL" id="QHT96997.1"/>
    </source>
</evidence>
<organism evidence="2">
    <name type="scientific">viral metagenome</name>
    <dbReference type="NCBI Taxonomy" id="1070528"/>
    <lineage>
        <taxon>unclassified sequences</taxon>
        <taxon>metagenomes</taxon>
        <taxon>organismal metagenomes</taxon>
    </lineage>
</organism>
<sequence>MSNAPVGMLLGKPLPTLLWRAAQLYAFWFFVSLVGATIYNEVVESDTMKSWTGASNQPYEDEENPEKVNTVRAIDGHQILSFSATFALIMVMLRMLFEGLYTYSGPETSALLSGHPLVEEPMMEYAQDDVEQLPEQQFIVQQPPPPPPQTLVQPPPPQQRMVVVEMPPQVPQQQFIPQQQQIVPQQPVYYAPPPVLYGQNKHKKHKR</sequence>
<keyword evidence="1" id="KW-1133">Transmembrane helix</keyword>
<dbReference type="EMBL" id="MN740271">
    <property type="protein sequence ID" value="QHT96997.1"/>
    <property type="molecule type" value="Genomic_DNA"/>
</dbReference>
<dbReference type="AlphaFoldDB" id="A0A6C0IZ71"/>
<feature type="transmembrane region" description="Helical" evidence="1">
    <location>
        <begin position="21"/>
        <end position="39"/>
    </location>
</feature>
<keyword evidence="1" id="KW-0472">Membrane</keyword>
<accession>A0A6C0IZ71</accession>
<feature type="transmembrane region" description="Helical" evidence="1">
    <location>
        <begin position="79"/>
        <end position="97"/>
    </location>
</feature>
<reference evidence="2" key="1">
    <citation type="journal article" date="2020" name="Nature">
        <title>Giant virus diversity and host interactions through global metagenomics.</title>
        <authorList>
            <person name="Schulz F."/>
            <person name="Roux S."/>
            <person name="Paez-Espino D."/>
            <person name="Jungbluth S."/>
            <person name="Walsh D.A."/>
            <person name="Denef V.J."/>
            <person name="McMahon K.D."/>
            <person name="Konstantinidis K.T."/>
            <person name="Eloe-Fadrosh E.A."/>
            <person name="Kyrpides N.C."/>
            <person name="Woyke T."/>
        </authorList>
    </citation>
    <scope>NUCLEOTIDE SEQUENCE</scope>
    <source>
        <strain evidence="2">GVMAG-M-3300024510-1</strain>
    </source>
</reference>
<name>A0A6C0IZ71_9ZZZZ</name>
<proteinExistence type="predicted"/>
<protein>
    <submittedName>
        <fullName evidence="2">Uncharacterized protein</fullName>
    </submittedName>
</protein>
<evidence type="ECO:0000256" key="1">
    <source>
        <dbReference type="SAM" id="Phobius"/>
    </source>
</evidence>
<keyword evidence="1" id="KW-0812">Transmembrane</keyword>